<keyword evidence="5" id="KW-0472">Membrane</keyword>
<reference evidence="8" key="1">
    <citation type="journal article" date="2015" name="PeerJ">
        <title>First genomic representation of candidate bacterial phylum KSB3 points to enhanced environmental sensing as a trigger of wastewater bulking.</title>
        <authorList>
            <person name="Sekiguchi Y."/>
            <person name="Ohashi A."/>
            <person name="Parks D.H."/>
            <person name="Yamauchi T."/>
            <person name="Tyson G.W."/>
            <person name="Hugenholtz P."/>
        </authorList>
    </citation>
    <scope>NUCLEOTIDE SEQUENCE [LARGE SCALE GENOMIC DNA]</scope>
</reference>
<keyword evidence="3" id="KW-0807">Transducer</keyword>
<dbReference type="InterPro" id="IPR003660">
    <property type="entry name" value="HAMP_dom"/>
</dbReference>
<dbReference type="PROSITE" id="PS50111">
    <property type="entry name" value="CHEMOTAXIS_TRANSDUC_2"/>
    <property type="match status" value="1"/>
</dbReference>
<evidence type="ECO:0000313" key="8">
    <source>
        <dbReference type="EMBL" id="GAK55036.1"/>
    </source>
</evidence>
<dbReference type="InterPro" id="IPR004089">
    <property type="entry name" value="MCPsignal_dom"/>
</dbReference>
<dbReference type="InterPro" id="IPR004090">
    <property type="entry name" value="Chemotax_Me-accpt_rcpt"/>
</dbReference>
<dbReference type="GO" id="GO:0005886">
    <property type="term" value="C:plasma membrane"/>
    <property type="evidence" value="ECO:0007669"/>
    <property type="project" value="TreeGrafter"/>
</dbReference>
<feature type="domain" description="Methyl-accepting transducer" evidence="6">
    <location>
        <begin position="366"/>
        <end position="581"/>
    </location>
</feature>
<keyword evidence="5" id="KW-0812">Transmembrane</keyword>
<dbReference type="STRING" id="1499967.U27_01867"/>
<evidence type="ECO:0000256" key="5">
    <source>
        <dbReference type="SAM" id="Phobius"/>
    </source>
</evidence>
<dbReference type="Proteomes" id="UP000030661">
    <property type="component" value="Unassembled WGS sequence"/>
</dbReference>
<evidence type="ECO:0000256" key="2">
    <source>
        <dbReference type="ARBA" id="ARBA00029447"/>
    </source>
</evidence>
<evidence type="ECO:0000256" key="4">
    <source>
        <dbReference type="SAM" id="MobiDB-lite"/>
    </source>
</evidence>
<evidence type="ECO:0000256" key="3">
    <source>
        <dbReference type="PROSITE-ProRule" id="PRU00284"/>
    </source>
</evidence>
<evidence type="ECO:0000256" key="1">
    <source>
        <dbReference type="ARBA" id="ARBA00022500"/>
    </source>
</evidence>
<dbReference type="PANTHER" id="PTHR43531:SF11">
    <property type="entry name" value="METHYL-ACCEPTING CHEMOTAXIS PROTEIN 3"/>
    <property type="match status" value="1"/>
</dbReference>
<protein>
    <submittedName>
        <fullName evidence="8">Methyl-accepting chemotaxis sensory transducer</fullName>
    </submittedName>
</protein>
<dbReference type="EMBL" id="DF820463">
    <property type="protein sequence ID" value="GAK55036.1"/>
    <property type="molecule type" value="Genomic_DNA"/>
</dbReference>
<feature type="transmembrane region" description="Helical" evidence="5">
    <location>
        <begin position="286"/>
        <end position="307"/>
    </location>
</feature>
<accession>A0A0S6W9D1</accession>
<sequence length="668" mass="73414">MTIKNKILTMTGGTFLVFAVLSLINIWTYQQVRANFRVRDAVNAELNRLEDFAKWKNTLVNFVSTSVASGQVPAFAKEQFNVPSDVLTEESAALIQTGKMLLAFIEQRADILHNIEQGFINKRKDINDLYDKLEQEIATVLAKAEMNQVLGMDTGKESSMAAYVLKSLNQLTLVALNALDAQQFTEKQKGVVENNKRFITSQIQTIDPDGTIATLFQDLFGKIDILEAFISNSRQELSVMEAQITTAKEDFEKAVGTTAIEDIITEAQGKVQRANQTLETTSRLNLWIVIVFLIIAPLTVGVIIFSLNRAIIRPVNHLLTIAQRMTEGDLSAEIALQQRDEIGILAGALHTMIARFREVVSDVKQAAYNVSAGSQDMSANASEISQGATAQAAASEEASSSMQQMVANIRQNADNAVQTETIAAKAAVDAQESGEAVVKAVKAMQEIAQKISIIEDITSQTRMLSLNATIEAARAQEHGKGFAVVASEVRSLAERSRQAAAAIIDLTNSGVVLAEQAGEMLRKLVPDIQKTAELVQEIRAASHEQNTGAEQINKAIQQLDHVTQQNSSSSEEMAATAEELAAQAEQLQRTVAFFKTGATTRIETEPSSETTIRSVIGKGMPNDVINPPPIRQQERPDRVNRQDINYQIDETLFRPKMTDQDDEEFERF</sequence>
<comment type="similarity">
    <text evidence="2">Belongs to the methyl-accepting chemotaxis (MCP) protein family.</text>
</comment>
<evidence type="ECO:0000259" key="6">
    <source>
        <dbReference type="PROSITE" id="PS50111"/>
    </source>
</evidence>
<dbReference type="GO" id="GO:0007165">
    <property type="term" value="P:signal transduction"/>
    <property type="evidence" value="ECO:0007669"/>
    <property type="project" value="UniProtKB-KW"/>
</dbReference>
<dbReference type="Gene3D" id="1.10.287.950">
    <property type="entry name" value="Methyl-accepting chemotaxis protein"/>
    <property type="match status" value="1"/>
</dbReference>
<dbReference type="HOGENOM" id="CLU_000445_107_16_0"/>
<proteinExistence type="inferred from homology"/>
<feature type="compositionally biased region" description="Basic and acidic residues" evidence="4">
    <location>
        <begin position="632"/>
        <end position="641"/>
    </location>
</feature>
<dbReference type="GO" id="GO:0006935">
    <property type="term" value="P:chemotaxis"/>
    <property type="evidence" value="ECO:0007669"/>
    <property type="project" value="UniProtKB-KW"/>
</dbReference>
<dbReference type="InterPro" id="IPR051310">
    <property type="entry name" value="MCP_chemotaxis"/>
</dbReference>
<dbReference type="Pfam" id="PF00015">
    <property type="entry name" value="MCPsignal"/>
    <property type="match status" value="1"/>
</dbReference>
<dbReference type="Pfam" id="PF00672">
    <property type="entry name" value="HAMP"/>
    <property type="match status" value="1"/>
</dbReference>
<dbReference type="PRINTS" id="PR00260">
    <property type="entry name" value="CHEMTRNSDUCR"/>
</dbReference>
<name>A0A0S6W9D1_VECG1</name>
<feature type="region of interest" description="Disordered" evidence="4">
    <location>
        <begin position="618"/>
        <end position="641"/>
    </location>
</feature>
<evidence type="ECO:0000259" key="7">
    <source>
        <dbReference type="PROSITE" id="PS50885"/>
    </source>
</evidence>
<gene>
    <name evidence="8" type="ORF">U27_01867</name>
</gene>
<feature type="transmembrane region" description="Helical" evidence="5">
    <location>
        <begin position="7"/>
        <end position="29"/>
    </location>
</feature>
<dbReference type="GO" id="GO:0004888">
    <property type="term" value="F:transmembrane signaling receptor activity"/>
    <property type="evidence" value="ECO:0007669"/>
    <property type="project" value="InterPro"/>
</dbReference>
<dbReference type="AlphaFoldDB" id="A0A0S6W9D1"/>
<organism evidence="8">
    <name type="scientific">Vecturithrix granuli</name>
    <dbReference type="NCBI Taxonomy" id="1499967"/>
    <lineage>
        <taxon>Bacteria</taxon>
        <taxon>Candidatus Moduliflexota</taxon>
        <taxon>Candidatus Vecturitrichia</taxon>
        <taxon>Candidatus Vecturitrichales</taxon>
        <taxon>Candidatus Vecturitrichaceae</taxon>
        <taxon>Candidatus Vecturithrix</taxon>
    </lineage>
</organism>
<dbReference type="PROSITE" id="PS50885">
    <property type="entry name" value="HAMP"/>
    <property type="match status" value="1"/>
</dbReference>
<dbReference type="CDD" id="cd06225">
    <property type="entry name" value="HAMP"/>
    <property type="match status" value="1"/>
</dbReference>
<dbReference type="SMART" id="SM00283">
    <property type="entry name" value="MA"/>
    <property type="match status" value="1"/>
</dbReference>
<keyword evidence="1" id="KW-0145">Chemotaxis</keyword>
<dbReference type="eggNOG" id="COG0840">
    <property type="taxonomic scope" value="Bacteria"/>
</dbReference>
<dbReference type="PANTHER" id="PTHR43531">
    <property type="entry name" value="PROTEIN ICFG"/>
    <property type="match status" value="1"/>
</dbReference>
<dbReference type="SMART" id="SM00304">
    <property type="entry name" value="HAMP"/>
    <property type="match status" value="1"/>
</dbReference>
<keyword evidence="5" id="KW-1133">Transmembrane helix</keyword>
<feature type="domain" description="HAMP" evidence="7">
    <location>
        <begin position="309"/>
        <end position="361"/>
    </location>
</feature>
<evidence type="ECO:0000313" key="9">
    <source>
        <dbReference type="Proteomes" id="UP000030661"/>
    </source>
</evidence>
<dbReference type="SUPFAM" id="SSF58104">
    <property type="entry name" value="Methyl-accepting chemotaxis protein (MCP) signaling domain"/>
    <property type="match status" value="1"/>
</dbReference>
<keyword evidence="9" id="KW-1185">Reference proteome</keyword>